<dbReference type="STRING" id="1458461.BN1012_Phect389"/>
<evidence type="ECO:0000313" key="1">
    <source>
        <dbReference type="EMBL" id="CDO58603.1"/>
    </source>
</evidence>
<dbReference type="SUPFAM" id="SSF75708">
    <property type="entry name" value="Chemotaxis phosphatase CheZ"/>
    <property type="match status" value="1"/>
</dbReference>
<dbReference type="Proteomes" id="UP000032160">
    <property type="component" value="Chromosome I"/>
</dbReference>
<dbReference type="AlphaFoldDB" id="X5M6G3"/>
<name>X5M6G3_9HYPH</name>
<dbReference type="Gene3D" id="1.10.287.500">
    <property type="entry name" value="Helix hairpin bin"/>
    <property type="match status" value="1"/>
</dbReference>
<accession>X5M6G3</accession>
<dbReference type="GO" id="GO:0003824">
    <property type="term" value="F:catalytic activity"/>
    <property type="evidence" value="ECO:0007669"/>
    <property type="project" value="InterPro"/>
</dbReference>
<keyword evidence="2" id="KW-1185">Reference proteome</keyword>
<dbReference type="GO" id="GO:0050920">
    <property type="term" value="P:regulation of chemotaxis"/>
    <property type="evidence" value="ECO:0007669"/>
    <property type="project" value="InterPro"/>
</dbReference>
<dbReference type="HOGENOM" id="CLU_053644_2_0_5"/>
<dbReference type="GO" id="GO:0009288">
    <property type="term" value="C:bacterial-type flagellum"/>
    <property type="evidence" value="ECO:0007669"/>
    <property type="project" value="InterPro"/>
</dbReference>
<protein>
    <submittedName>
        <fullName evidence="1">COG3143: Chemotaxis protein</fullName>
    </submittedName>
</protein>
<evidence type="ECO:0000313" key="2">
    <source>
        <dbReference type="Proteomes" id="UP000032160"/>
    </source>
</evidence>
<gene>
    <name evidence="1" type="ORF">BN1012_Phect389</name>
</gene>
<dbReference type="RefSeq" id="WP_052535055.1">
    <property type="nucleotide sequence ID" value="NZ_HG966617.1"/>
</dbReference>
<sequence length="173" mass="17978">MAEKPGTAEQKLAMIRAQLEAMNNSIAATRKEISDIGESNTAGDRVSEATGELDAIVEATESATSSILETAEKLDDIATNVAALDNGSDAAATQGEAIGELTAEIFMACSFQDITGQRISKVVAVLKELERRTSALLGDEAPAVDTRPDAHLLNGPAAEGEGIDQDAVDAMFA</sequence>
<organism evidence="1 2">
    <name type="scientific">Candidatus Phaeomarinibacter ectocarpi</name>
    <dbReference type="NCBI Taxonomy" id="1458461"/>
    <lineage>
        <taxon>Bacteria</taxon>
        <taxon>Pseudomonadati</taxon>
        <taxon>Pseudomonadota</taxon>
        <taxon>Alphaproteobacteria</taxon>
        <taxon>Hyphomicrobiales</taxon>
        <taxon>Parvibaculaceae</taxon>
        <taxon>Candidatus Phaeomarinibacter</taxon>
    </lineage>
</organism>
<dbReference type="EMBL" id="HG966617">
    <property type="protein sequence ID" value="CDO58603.1"/>
    <property type="molecule type" value="Genomic_DNA"/>
</dbReference>
<dbReference type="Pfam" id="PF04344">
    <property type="entry name" value="CheZ"/>
    <property type="match status" value="1"/>
</dbReference>
<proteinExistence type="predicted"/>
<dbReference type="PATRIC" id="fig|1458461.3.peg.388"/>
<dbReference type="KEGG" id="pect:BN1012_Phect389"/>
<dbReference type="InterPro" id="IPR007439">
    <property type="entry name" value="Chemotax_Pase_CheZ"/>
</dbReference>
<reference evidence="1 2" key="1">
    <citation type="journal article" date="2014" name="Front. Genet.">
        <title>Genome and metabolic network of "Candidatus Phaeomarinobacter ectocarpi" Ec32, a new candidate genus of Alphaproteobacteria frequently associated with brown algae.</title>
        <authorList>
            <person name="Dittami S.M."/>
            <person name="Barbeyron T."/>
            <person name="Boyen C."/>
            <person name="Cambefort J."/>
            <person name="Collet G."/>
            <person name="Delage L."/>
            <person name="Gobet A."/>
            <person name="Groisillier A."/>
            <person name="Leblanc C."/>
            <person name="Michel G."/>
            <person name="Scornet D."/>
            <person name="Siegel A."/>
            <person name="Tapia J.E."/>
            <person name="Tonon T."/>
        </authorList>
    </citation>
    <scope>NUCLEOTIDE SEQUENCE [LARGE SCALE GENOMIC DNA]</scope>
    <source>
        <strain evidence="1 2">Ec32</strain>
    </source>
</reference>